<name>A0A1A6AHE8_9TREE</name>
<accession>A0A1A6AHE8</accession>
<feature type="compositionally biased region" description="Low complexity" evidence="1">
    <location>
        <begin position="416"/>
        <end position="427"/>
    </location>
</feature>
<dbReference type="RefSeq" id="XP_018267331.1">
    <property type="nucleotide sequence ID" value="XM_018404677.1"/>
</dbReference>
<evidence type="ECO:0000313" key="2">
    <source>
        <dbReference type="EMBL" id="OBR89489.1"/>
    </source>
</evidence>
<gene>
    <name evidence="2" type="ORF">I303_01316</name>
    <name evidence="3" type="ORF">I303_101308</name>
</gene>
<dbReference type="OrthoDB" id="2574480at2759"/>
<feature type="compositionally biased region" description="Low complexity" evidence="1">
    <location>
        <begin position="717"/>
        <end position="728"/>
    </location>
</feature>
<evidence type="ECO:0000256" key="1">
    <source>
        <dbReference type="SAM" id="MobiDB-lite"/>
    </source>
</evidence>
<evidence type="ECO:0000313" key="3">
    <source>
        <dbReference type="EMBL" id="WWC58764.1"/>
    </source>
</evidence>
<feature type="compositionally biased region" description="Pro residues" evidence="1">
    <location>
        <begin position="1"/>
        <end position="24"/>
    </location>
</feature>
<feature type="region of interest" description="Disordered" evidence="1">
    <location>
        <begin position="277"/>
        <end position="304"/>
    </location>
</feature>
<reference evidence="2" key="1">
    <citation type="submission" date="2013-07" db="EMBL/GenBank/DDBJ databases">
        <title>The Genome Sequence of Cryptococcus dejecticola CBS10117.</title>
        <authorList>
            <consortium name="The Broad Institute Genome Sequencing Platform"/>
            <person name="Cuomo C."/>
            <person name="Litvintseva A."/>
            <person name="Chen Y."/>
            <person name="Heitman J."/>
            <person name="Sun S."/>
            <person name="Springer D."/>
            <person name="Dromer F."/>
            <person name="Young S.K."/>
            <person name="Zeng Q."/>
            <person name="Gargeya S."/>
            <person name="Fitzgerald M."/>
            <person name="Abouelleil A."/>
            <person name="Alvarado L."/>
            <person name="Berlin A.M."/>
            <person name="Chapman S.B."/>
            <person name="Dewar J."/>
            <person name="Goldberg J."/>
            <person name="Griggs A."/>
            <person name="Gujja S."/>
            <person name="Hansen M."/>
            <person name="Howarth C."/>
            <person name="Imamovic A."/>
            <person name="Larimer J."/>
            <person name="McCowan C."/>
            <person name="Murphy C."/>
            <person name="Pearson M."/>
            <person name="Priest M."/>
            <person name="Roberts A."/>
            <person name="Saif S."/>
            <person name="Shea T."/>
            <person name="Sykes S."/>
            <person name="Wortman J."/>
            <person name="Nusbaum C."/>
            <person name="Birren B."/>
        </authorList>
    </citation>
    <scope>NUCLEOTIDE SEQUENCE [LARGE SCALE GENOMIC DNA]</scope>
    <source>
        <strain evidence="2">CBS 10117</strain>
    </source>
</reference>
<dbReference type="Proteomes" id="UP000078595">
    <property type="component" value="Chromosome 1"/>
</dbReference>
<feature type="region of interest" description="Disordered" evidence="1">
    <location>
        <begin position="178"/>
        <end position="202"/>
    </location>
</feature>
<reference evidence="3" key="2">
    <citation type="submission" date="2013-07" db="EMBL/GenBank/DDBJ databases">
        <authorList>
            <consortium name="The Broad Institute Genome Sequencing Platform"/>
            <person name="Cuomo C."/>
            <person name="Litvintseva A."/>
            <person name="Chen Y."/>
            <person name="Heitman J."/>
            <person name="Sun S."/>
            <person name="Springer D."/>
            <person name="Dromer F."/>
            <person name="Young S.K."/>
            <person name="Zeng Q."/>
            <person name="Gargeya S."/>
            <person name="Fitzgerald M."/>
            <person name="Abouelleil A."/>
            <person name="Alvarado L."/>
            <person name="Berlin A.M."/>
            <person name="Chapman S.B."/>
            <person name="Dewar J."/>
            <person name="Goldberg J."/>
            <person name="Griggs A."/>
            <person name="Gujja S."/>
            <person name="Hansen M."/>
            <person name="Howarth C."/>
            <person name="Imamovic A."/>
            <person name="Larimer J."/>
            <person name="McCowan C."/>
            <person name="Murphy C."/>
            <person name="Pearson M."/>
            <person name="Priest M."/>
            <person name="Roberts A."/>
            <person name="Saif S."/>
            <person name="Shea T."/>
            <person name="Sykes S."/>
            <person name="Wortman J."/>
            <person name="Nusbaum C."/>
            <person name="Birren B."/>
        </authorList>
    </citation>
    <scope>NUCLEOTIDE SEQUENCE</scope>
    <source>
        <strain evidence="3">CBS 10117</strain>
    </source>
</reference>
<dbReference type="EMBL" id="CP144530">
    <property type="protein sequence ID" value="WWC58764.1"/>
    <property type="molecule type" value="Genomic_DNA"/>
</dbReference>
<organism evidence="2">
    <name type="scientific">Kwoniella dejecticola CBS 10117</name>
    <dbReference type="NCBI Taxonomy" id="1296121"/>
    <lineage>
        <taxon>Eukaryota</taxon>
        <taxon>Fungi</taxon>
        <taxon>Dikarya</taxon>
        <taxon>Basidiomycota</taxon>
        <taxon>Agaricomycotina</taxon>
        <taxon>Tremellomycetes</taxon>
        <taxon>Tremellales</taxon>
        <taxon>Cryptococcaceae</taxon>
        <taxon>Kwoniella</taxon>
    </lineage>
</organism>
<feature type="compositionally biased region" description="Basic residues" evidence="1">
    <location>
        <begin position="697"/>
        <end position="714"/>
    </location>
</feature>
<reference evidence="3" key="3">
    <citation type="submission" date="2024-02" db="EMBL/GenBank/DDBJ databases">
        <title>Comparative genomics of Cryptococcus and Kwoniella reveals pathogenesis evolution and contrasting modes of karyotype evolution via chromosome fusion or intercentromeric recombination.</title>
        <authorList>
            <person name="Coelho M.A."/>
            <person name="David-Palma M."/>
            <person name="Shea T."/>
            <person name="Bowers K."/>
            <person name="McGinley-Smith S."/>
            <person name="Mohammad A.W."/>
            <person name="Gnirke A."/>
            <person name="Yurkov A.M."/>
            <person name="Nowrousian M."/>
            <person name="Sun S."/>
            <person name="Cuomo C.A."/>
            <person name="Heitman J."/>
        </authorList>
    </citation>
    <scope>NUCLEOTIDE SEQUENCE</scope>
    <source>
        <strain evidence="3">CBS 10117</strain>
    </source>
</reference>
<protein>
    <submittedName>
        <fullName evidence="2">Uncharacterized protein</fullName>
    </submittedName>
</protein>
<feature type="region of interest" description="Disordered" evidence="1">
    <location>
        <begin position="676"/>
        <end position="742"/>
    </location>
</feature>
<dbReference type="AlphaFoldDB" id="A0A1A6AHE8"/>
<feature type="region of interest" description="Disordered" evidence="1">
    <location>
        <begin position="828"/>
        <end position="851"/>
    </location>
</feature>
<feature type="region of interest" description="Disordered" evidence="1">
    <location>
        <begin position="563"/>
        <end position="583"/>
    </location>
</feature>
<proteinExistence type="predicted"/>
<feature type="compositionally biased region" description="Basic and acidic residues" evidence="1">
    <location>
        <begin position="456"/>
        <end position="471"/>
    </location>
</feature>
<sequence>MSTSSDPPPPLPPTTDNDLPPPDYVPSQPQVMITPLPDSASFFWGQTVQGEIYVKGLGEGRGDRTGIVNHLSVQLSLTNHLPKHPTISLHTFQPHTLYPPIPTSNISSSTPSQTAIPFSTCHRFSIPLPAALSSSPQNPLPGTLNLTSYEKGEIRYALKVRLTLPNGQVVEEDMKIEGTPQQIASSSSSSSPFAAGGGHTEVEEKLEKNGVLARLLLDKDQPRLGELLRLGLEICPVERKKGTAVFDLAKQSDPTETLRPLRRVRVELFRRVVIHSPSPTSSTSTYSSSSNQASSSTSTATATANTGSAAEHLTLLHSTGKSLRYPGTGKKYPPLRVLFTVPTAQLGVVAEQTWGEITCSSPYHTISFFIKVTIGFGDISASRDWTLTRGITIKPKKWEEPRQVVVERGLQPDLGNSVSSNSHSQHQPTISGESVSGDADDLDMARNGRQDSWSEEEYRREAYRQKGRDVVGESGTFRLADNDLPPPFLEEEGQAGPSRSGGQSHDNAILNANANAQQNELPSFLESEEQARTGEIPTLNETVRSERLLPVNFDNDNEQAIIDEQESRREQGDEDVGDRNNWVGRRGSLGGELGTWVEYDGYETFSVAPPSMSASYGANGPMDPPQEGDEANAGLVGGMVARLGLDGEGVGGVRMQGLELMEHLGLGEGTRIVDLQDDLPPGIDEPSLPALPDFHSHSHSHPHPASHPHSHGRTHQNPSSDAMPMPMDIDIDSNPPPPAHAPYISPPAHPHALPPVPVHDPPSFDASQAANAVGGVATSHIRANTSTNTPNSGNGVGSGAAPIAVSHGVGGRRPSRHAIDDAVGVIAQGDADAPPGYERAGEEQGLPPSYS</sequence>
<dbReference type="GeneID" id="28965015"/>
<keyword evidence="4" id="KW-1185">Reference proteome</keyword>
<feature type="region of interest" description="Disordered" evidence="1">
    <location>
        <begin position="412"/>
        <end position="507"/>
    </location>
</feature>
<evidence type="ECO:0000313" key="4">
    <source>
        <dbReference type="Proteomes" id="UP000078595"/>
    </source>
</evidence>
<feature type="region of interest" description="Disordered" evidence="1">
    <location>
        <begin position="1"/>
        <end position="31"/>
    </location>
</feature>
<dbReference type="EMBL" id="KI894027">
    <property type="protein sequence ID" value="OBR89489.1"/>
    <property type="molecule type" value="Genomic_DNA"/>
</dbReference>
<dbReference type="KEGG" id="kdj:28965015"/>
<dbReference type="VEuPathDB" id="FungiDB:I303_01316"/>